<name>A0A5N6DKJ8_ASPPA</name>
<evidence type="ECO:0000313" key="1">
    <source>
        <dbReference type="EMBL" id="KAB8205053.1"/>
    </source>
</evidence>
<protein>
    <submittedName>
        <fullName evidence="1">Uncharacterized protein</fullName>
    </submittedName>
</protein>
<sequence length="57" mass="6556">MNVTRKNHSVPSIAAYCASYETHSRNIRTSTTFGHHMCGLYLTFHLRSLLTISLRLF</sequence>
<proteinExistence type="predicted"/>
<gene>
    <name evidence="1" type="ORF">BDV34DRAFT_196430</name>
</gene>
<dbReference type="VEuPathDB" id="FungiDB:BDV34DRAFT_196430"/>
<organism evidence="1 2">
    <name type="scientific">Aspergillus parasiticus</name>
    <dbReference type="NCBI Taxonomy" id="5067"/>
    <lineage>
        <taxon>Eukaryota</taxon>
        <taxon>Fungi</taxon>
        <taxon>Dikarya</taxon>
        <taxon>Ascomycota</taxon>
        <taxon>Pezizomycotina</taxon>
        <taxon>Eurotiomycetes</taxon>
        <taxon>Eurotiomycetidae</taxon>
        <taxon>Eurotiales</taxon>
        <taxon>Aspergillaceae</taxon>
        <taxon>Aspergillus</taxon>
        <taxon>Aspergillus subgen. Circumdati</taxon>
    </lineage>
</organism>
<evidence type="ECO:0000313" key="2">
    <source>
        <dbReference type="Proteomes" id="UP000326532"/>
    </source>
</evidence>
<dbReference type="Proteomes" id="UP000326532">
    <property type="component" value="Unassembled WGS sequence"/>
</dbReference>
<reference evidence="1 2" key="1">
    <citation type="submission" date="2019-04" db="EMBL/GenBank/DDBJ databases">
        <title>Fungal friends and foes A comparative genomics study of 23 Aspergillus species from section Flavi.</title>
        <authorList>
            <consortium name="DOE Joint Genome Institute"/>
            <person name="Kjaerbolling I."/>
            <person name="Vesth T.C."/>
            <person name="Frisvad J.C."/>
            <person name="Nybo J.L."/>
            <person name="Theobald S."/>
            <person name="Kildgaard S."/>
            <person name="Petersen T.I."/>
            <person name="Kuo A."/>
            <person name="Sato A."/>
            <person name="Lyhne E.K."/>
            <person name="Kogle M.E."/>
            <person name="Wiebenga A."/>
            <person name="Kun R.S."/>
            <person name="Lubbers R.J."/>
            <person name="Makela M.R."/>
            <person name="Barry K."/>
            <person name="Chovatia M."/>
            <person name="Clum A."/>
            <person name="Daum C."/>
            <person name="Haridas S."/>
            <person name="He G."/>
            <person name="LaButti K."/>
            <person name="Lipzen A."/>
            <person name="Mondo S."/>
            <person name="Pangilinan J."/>
            <person name="Riley R."/>
            <person name="Salamov A."/>
            <person name="Simmons B.A."/>
            <person name="Magnuson J.K."/>
            <person name="Henrissat B."/>
            <person name="Mortensen U.H."/>
            <person name="Larsen T.O."/>
            <person name="De vries R.P."/>
            <person name="Grigoriev I.V."/>
            <person name="Machida M."/>
            <person name="Baker S.E."/>
            <person name="Andersen M.R."/>
        </authorList>
    </citation>
    <scope>NUCLEOTIDE SEQUENCE [LARGE SCALE GENOMIC DNA]</scope>
    <source>
        <strain evidence="1 2">CBS 117618</strain>
    </source>
</reference>
<dbReference type="AlphaFoldDB" id="A0A5N6DKJ8"/>
<accession>A0A5N6DKJ8</accession>
<dbReference type="EMBL" id="ML734974">
    <property type="protein sequence ID" value="KAB8205053.1"/>
    <property type="molecule type" value="Genomic_DNA"/>
</dbReference>
<keyword evidence="2" id="KW-1185">Reference proteome</keyword>